<dbReference type="OrthoDB" id="370725at2"/>
<feature type="coiled-coil region" evidence="5">
    <location>
        <begin position="320"/>
        <end position="347"/>
    </location>
</feature>
<dbReference type="AlphaFoldDB" id="A0A2X3KZL9"/>
<reference evidence="8" key="1">
    <citation type="submission" date="2018-05" db="EMBL/GenBank/DDBJ databases">
        <authorList>
            <person name="Hao L."/>
        </authorList>
    </citation>
    <scope>NUCLEOTIDE SEQUENCE [LARGE SCALE GENOMIC DNA]</scope>
</reference>
<proteinExistence type="inferred from homology"/>
<sequence length="351" mass="38826">MTGVWVAVGFLAVMVLALAVILIRRRPGSDLARELPTLRESTRLLSDQVSQLAQLVTTQLGTLSSQVSDQLASTAQLLQRQEGTLGERLTAVQGVVADVRERLGGLTETGRRLTELAQDLASLQEILRAPKARGAIGEWLLGDLLAEVLPHDRYREQYRFSTGEVVDAAIFLEGTIVPVDAKFPLSGFERLLSAATDEERKKHKRALVRDAQRHADGIAEKYIRPEEGTADFALMYVPAEGVYHELLIPEGDLDFLAWAMGKRVVPCSPNSFYSYLRSVAMGLRGMALARNVQEVFGELRAVEGLMEKMEGEMQTLGTHLRNARGKHEEIEKLVGDIQQRLTKLARQEGEG</sequence>
<dbReference type="Pfam" id="PF02646">
    <property type="entry name" value="RmuC"/>
    <property type="match status" value="1"/>
</dbReference>
<evidence type="ECO:0000313" key="8">
    <source>
        <dbReference type="Proteomes" id="UP000249818"/>
    </source>
</evidence>
<feature type="transmembrane region" description="Helical" evidence="6">
    <location>
        <begin position="6"/>
        <end position="23"/>
    </location>
</feature>
<evidence type="ECO:0000256" key="1">
    <source>
        <dbReference type="ARBA" id="ARBA00003416"/>
    </source>
</evidence>
<keyword evidence="6" id="KW-1133">Transmembrane helix</keyword>
<evidence type="ECO:0000256" key="5">
    <source>
        <dbReference type="SAM" id="Coils"/>
    </source>
</evidence>
<evidence type="ECO:0000256" key="6">
    <source>
        <dbReference type="SAM" id="Phobius"/>
    </source>
</evidence>
<evidence type="ECO:0000313" key="7">
    <source>
        <dbReference type="EMBL" id="SQD92369.1"/>
    </source>
</evidence>
<keyword evidence="6" id="KW-0472">Membrane</keyword>
<organism evidence="7 8">
    <name type="scientific">Candidatus Bipolaricaulis anaerobius</name>
    <dbReference type="NCBI Taxonomy" id="2026885"/>
    <lineage>
        <taxon>Bacteria</taxon>
        <taxon>Candidatus Bipolaricaulota</taxon>
        <taxon>Candidatus Bipolaricaulia</taxon>
        <taxon>Candidatus Bipolaricaulales</taxon>
        <taxon>Candidatus Bipolaricaulaceae</taxon>
        <taxon>Candidatus Bipolaricaulis</taxon>
    </lineage>
</organism>
<dbReference type="RefSeq" id="WP_122030598.1">
    <property type="nucleotide sequence ID" value="NZ_LS483254.1"/>
</dbReference>
<dbReference type="EMBL" id="LS483254">
    <property type="protein sequence ID" value="SQD92369.1"/>
    <property type="molecule type" value="Genomic_DNA"/>
</dbReference>
<comment type="similarity">
    <text evidence="2">Belongs to the RmuC family.</text>
</comment>
<evidence type="ECO:0000256" key="4">
    <source>
        <dbReference type="ARBA" id="ARBA00023172"/>
    </source>
</evidence>
<keyword evidence="6" id="KW-0812">Transmembrane</keyword>
<comment type="function">
    <text evidence="1">Involved in DNA recombination.</text>
</comment>
<dbReference type="KEGG" id="bana:BARAN1_0344"/>
<dbReference type="Proteomes" id="UP000249818">
    <property type="component" value="Chromosome BARAN1"/>
</dbReference>
<gene>
    <name evidence="7" type="ORF">BARAN1_0344</name>
</gene>
<accession>A0A2X3KZL9</accession>
<evidence type="ECO:0000256" key="2">
    <source>
        <dbReference type="ARBA" id="ARBA00009840"/>
    </source>
</evidence>
<name>A0A2X3KZL9_9BACT</name>
<protein>
    <submittedName>
        <fullName evidence="7">Putative DNA recombination protein</fullName>
    </submittedName>
</protein>
<dbReference type="InterPro" id="IPR003798">
    <property type="entry name" value="DNA_recombination_RmuC"/>
</dbReference>
<dbReference type="GO" id="GO:0006310">
    <property type="term" value="P:DNA recombination"/>
    <property type="evidence" value="ECO:0007669"/>
    <property type="project" value="UniProtKB-KW"/>
</dbReference>
<dbReference type="PANTHER" id="PTHR30563">
    <property type="entry name" value="DNA RECOMBINATION PROTEIN RMUC"/>
    <property type="match status" value="1"/>
</dbReference>
<keyword evidence="8" id="KW-1185">Reference proteome</keyword>
<keyword evidence="3 5" id="KW-0175">Coiled coil</keyword>
<keyword evidence="4" id="KW-0233">DNA recombination</keyword>
<dbReference type="PANTHER" id="PTHR30563:SF0">
    <property type="entry name" value="DNA RECOMBINATION PROTEIN RMUC"/>
    <property type="match status" value="1"/>
</dbReference>
<evidence type="ECO:0000256" key="3">
    <source>
        <dbReference type="ARBA" id="ARBA00023054"/>
    </source>
</evidence>